<evidence type="ECO:0000313" key="1">
    <source>
        <dbReference type="EMBL" id="KAF7639834.1"/>
    </source>
</evidence>
<evidence type="ECO:0000313" key="2">
    <source>
        <dbReference type="Proteomes" id="UP000605970"/>
    </source>
</evidence>
<gene>
    <name evidence="1" type="ORF">Mgra_00000754</name>
</gene>
<organism evidence="1 2">
    <name type="scientific">Meloidogyne graminicola</name>
    <dbReference type="NCBI Taxonomy" id="189291"/>
    <lineage>
        <taxon>Eukaryota</taxon>
        <taxon>Metazoa</taxon>
        <taxon>Ecdysozoa</taxon>
        <taxon>Nematoda</taxon>
        <taxon>Chromadorea</taxon>
        <taxon>Rhabditida</taxon>
        <taxon>Tylenchina</taxon>
        <taxon>Tylenchomorpha</taxon>
        <taxon>Tylenchoidea</taxon>
        <taxon>Meloidogynidae</taxon>
        <taxon>Meloidogyninae</taxon>
        <taxon>Meloidogyne</taxon>
    </lineage>
</organism>
<sequence>MRTTTTTKASGDQQNIYWPGTGLHRTFI</sequence>
<name>A0A8T0A191_9BILA</name>
<accession>A0A8T0A191</accession>
<dbReference type="EMBL" id="JABEBT010000003">
    <property type="protein sequence ID" value="KAF7639834.1"/>
    <property type="molecule type" value="Genomic_DNA"/>
</dbReference>
<dbReference type="Proteomes" id="UP000605970">
    <property type="component" value="Unassembled WGS sequence"/>
</dbReference>
<reference evidence="1" key="1">
    <citation type="journal article" date="2020" name="Ecol. Evol.">
        <title>Genome structure and content of the rice root-knot nematode (Meloidogyne graminicola).</title>
        <authorList>
            <person name="Phan N.T."/>
            <person name="Danchin E.G.J."/>
            <person name="Klopp C."/>
            <person name="Perfus-Barbeoch L."/>
            <person name="Kozlowski D.K."/>
            <person name="Koutsovoulos G.D."/>
            <person name="Lopez-Roques C."/>
            <person name="Bouchez O."/>
            <person name="Zahm M."/>
            <person name="Besnard G."/>
            <person name="Bellafiore S."/>
        </authorList>
    </citation>
    <scope>NUCLEOTIDE SEQUENCE</scope>
    <source>
        <strain evidence="1">VN-18</strain>
    </source>
</reference>
<comment type="caution">
    <text evidence="1">The sequence shown here is derived from an EMBL/GenBank/DDBJ whole genome shotgun (WGS) entry which is preliminary data.</text>
</comment>
<proteinExistence type="predicted"/>
<dbReference type="AlphaFoldDB" id="A0A8T0A191"/>
<keyword evidence="2" id="KW-1185">Reference proteome</keyword>
<protein>
    <submittedName>
        <fullName evidence="1">Uncharacterized protein</fullName>
    </submittedName>
</protein>